<keyword evidence="6" id="KW-0732">Signal</keyword>
<evidence type="ECO:0000256" key="4">
    <source>
        <dbReference type="ARBA" id="ARBA00022801"/>
    </source>
</evidence>
<evidence type="ECO:0000256" key="6">
    <source>
        <dbReference type="SAM" id="SignalP"/>
    </source>
</evidence>
<dbReference type="EMBL" id="LT629973">
    <property type="protein sequence ID" value="SEH69023.1"/>
    <property type="molecule type" value="Genomic_DNA"/>
</dbReference>
<protein>
    <recommendedName>
        <fullName evidence="3">beta-N-acetylhexosaminidase</fullName>
        <ecNumber evidence="3">3.2.1.52</ecNumber>
    </recommendedName>
</protein>
<dbReference type="GO" id="GO:0030203">
    <property type="term" value="P:glycosaminoglycan metabolic process"/>
    <property type="evidence" value="ECO:0007669"/>
    <property type="project" value="TreeGrafter"/>
</dbReference>
<feature type="chain" id="PRO_5009604447" description="beta-N-acetylhexosaminidase" evidence="6">
    <location>
        <begin position="22"/>
        <end position="738"/>
    </location>
</feature>
<evidence type="ECO:0000259" key="7">
    <source>
        <dbReference type="Pfam" id="PF00728"/>
    </source>
</evidence>
<accession>A0A1H6KB68</accession>
<dbReference type="InterPro" id="IPR015882">
    <property type="entry name" value="HEX_bac_N"/>
</dbReference>
<evidence type="ECO:0000256" key="2">
    <source>
        <dbReference type="ARBA" id="ARBA00006285"/>
    </source>
</evidence>
<dbReference type="PRINTS" id="PR00738">
    <property type="entry name" value="GLHYDRLASE20"/>
</dbReference>
<evidence type="ECO:0000256" key="1">
    <source>
        <dbReference type="ARBA" id="ARBA00001231"/>
    </source>
</evidence>
<dbReference type="Pfam" id="PF02838">
    <property type="entry name" value="Glyco_hydro_20b"/>
    <property type="match status" value="1"/>
</dbReference>
<organism evidence="9 10">
    <name type="scientific">Akkermansia glycaniphila</name>
    <dbReference type="NCBI Taxonomy" id="1679444"/>
    <lineage>
        <taxon>Bacteria</taxon>
        <taxon>Pseudomonadati</taxon>
        <taxon>Verrucomicrobiota</taxon>
        <taxon>Verrucomicrobiia</taxon>
        <taxon>Verrucomicrobiales</taxon>
        <taxon>Akkermansiaceae</taxon>
        <taxon>Akkermansia</taxon>
    </lineage>
</organism>
<name>A0A1H6KB68_9BACT</name>
<dbReference type="InterPro" id="IPR015883">
    <property type="entry name" value="Glyco_hydro_20_cat"/>
</dbReference>
<keyword evidence="10" id="KW-1185">Reference proteome</keyword>
<dbReference type="PANTHER" id="PTHR22600:SF57">
    <property type="entry name" value="BETA-N-ACETYLHEXOSAMINIDASE"/>
    <property type="match status" value="1"/>
</dbReference>
<reference evidence="10" key="1">
    <citation type="submission" date="2016-09" db="EMBL/GenBank/DDBJ databases">
        <authorList>
            <person name="Koehorst J."/>
        </authorList>
    </citation>
    <scope>NUCLEOTIDE SEQUENCE [LARGE SCALE GENOMIC DNA]</scope>
</reference>
<dbReference type="GO" id="GO:0004563">
    <property type="term" value="F:beta-N-acetylhexosaminidase activity"/>
    <property type="evidence" value="ECO:0007669"/>
    <property type="project" value="UniProtKB-EC"/>
</dbReference>
<dbReference type="EC" id="3.2.1.52" evidence="3"/>
<evidence type="ECO:0000313" key="10">
    <source>
        <dbReference type="Proteomes" id="UP000176204"/>
    </source>
</evidence>
<comment type="similarity">
    <text evidence="2">Belongs to the glycosyl hydrolase 20 family.</text>
</comment>
<evidence type="ECO:0000259" key="8">
    <source>
        <dbReference type="Pfam" id="PF02838"/>
    </source>
</evidence>
<dbReference type="PANTHER" id="PTHR22600">
    <property type="entry name" value="BETA-HEXOSAMINIDASE"/>
    <property type="match status" value="1"/>
</dbReference>
<evidence type="ECO:0000313" key="9">
    <source>
        <dbReference type="EMBL" id="SEH69023.1"/>
    </source>
</evidence>
<keyword evidence="4" id="KW-0378">Hydrolase</keyword>
<proteinExistence type="inferred from homology"/>
<dbReference type="Gene3D" id="3.20.20.80">
    <property type="entry name" value="Glycosidases"/>
    <property type="match status" value="1"/>
</dbReference>
<feature type="domain" description="Beta-hexosaminidase bacterial type N-terminal" evidence="8">
    <location>
        <begin position="46"/>
        <end position="178"/>
    </location>
</feature>
<dbReference type="InterPro" id="IPR017853">
    <property type="entry name" value="GH"/>
</dbReference>
<dbReference type="SUPFAM" id="SSF55545">
    <property type="entry name" value="beta-N-acetylhexosaminidase-like domain"/>
    <property type="match status" value="1"/>
</dbReference>
<feature type="domain" description="Glycoside hydrolase family 20 catalytic" evidence="7">
    <location>
        <begin position="181"/>
        <end position="286"/>
    </location>
</feature>
<evidence type="ECO:0000256" key="3">
    <source>
        <dbReference type="ARBA" id="ARBA00012663"/>
    </source>
</evidence>
<feature type="signal peptide" evidence="6">
    <location>
        <begin position="1"/>
        <end position="21"/>
    </location>
</feature>
<comment type="catalytic activity">
    <reaction evidence="1">
        <text>Hydrolysis of terminal non-reducing N-acetyl-D-hexosamine residues in N-acetyl-beta-D-hexosaminides.</text>
        <dbReference type="EC" id="3.2.1.52"/>
    </reaction>
</comment>
<evidence type="ECO:0000256" key="5">
    <source>
        <dbReference type="ARBA" id="ARBA00023295"/>
    </source>
</evidence>
<dbReference type="SUPFAM" id="SSF51445">
    <property type="entry name" value="(Trans)glycosidases"/>
    <property type="match status" value="1"/>
</dbReference>
<dbReference type="GO" id="GO:0016020">
    <property type="term" value="C:membrane"/>
    <property type="evidence" value="ECO:0007669"/>
    <property type="project" value="TreeGrafter"/>
</dbReference>
<dbReference type="Pfam" id="PF00728">
    <property type="entry name" value="Glyco_hydro_20"/>
    <property type="match status" value="1"/>
</dbReference>
<dbReference type="InterPro" id="IPR029018">
    <property type="entry name" value="Hex-like_dom2"/>
</dbReference>
<keyword evidence="5" id="KW-0326">Glycosidase</keyword>
<dbReference type="STRING" id="1679444.PYTT_0006"/>
<dbReference type="KEGG" id="agl:PYTT_0006"/>
<dbReference type="AlphaFoldDB" id="A0A1H6KB68"/>
<gene>
    <name evidence="9" type="ORF">PYTT_0006</name>
</gene>
<dbReference type="GO" id="GO:0005975">
    <property type="term" value="P:carbohydrate metabolic process"/>
    <property type="evidence" value="ECO:0007669"/>
    <property type="project" value="InterPro"/>
</dbReference>
<dbReference type="RefSeq" id="WP_172801725.1">
    <property type="nucleotide sequence ID" value="NZ_LIGX01000004.1"/>
</dbReference>
<sequence>MTKFTSIMALGMVLFCGQAPAAETIPSEKLYPCDGDNYMRFAVDAPPLMPMPQKVDWKGKALAFKEASVSLAATGKQADSEQMKLIVKELGEYLKSHHIADGTGKEALAIDFSIADKDLPGVPADRQDEAYLLSIADGKVTVTARSTKGLYYGYQTLKQLIVRRNGVTTVPVCSITDYPDYAIRGFMNDVGRNYLPIDLIHKEIDAMARAKMNVYHFHFTEGEGWRLESKIFPQLNDAKHFTRFPGKYYTQQEFKDLVEYCRLRNITVVPEMDMPGHSAAFRRAMGITKMEDPRATEALEKLIAELASLVPADKMPYIHIGTDEARGPEVVSKATVTRYFAAVEKAGRKAIRWQPGIHPDAQYKPVEQLWMGRQARHAWPSSGAEYIDSQENYTNHLDPFEAAMTYFFRRPCPYQGAKGLGGFVCSFPDLPMTDSAHHLTQNPNLVSIAAGGEGLWNGVLKFTEPRRTTGKVAPMADEYFSYFSNLPLQGDPALEKFARFEDRLVALRDRFSWKEPFNYVRQSNIPWKIVGPFPHGGKTDTSFSPEEMLKTGKVETAYTAPDGGKFSVHKEIYTGATIIFKHYCDFPTLFNKGKMGAHPGVNTTYYATTYIYSPKEQDVPFWISGQTWPTSDWRNGPVSVPGKWFHADTKFWVNGKEIAPPVWKTPNQGVSHVDHNYQYREPTMIRLNKGWNHVLVKAPNNKSARRWMFTFVPVQPVEGADYMNVREYLGLKFSVNPQ</sequence>
<dbReference type="Proteomes" id="UP000176204">
    <property type="component" value="Chromosome I"/>
</dbReference>
<dbReference type="InterPro" id="IPR025705">
    <property type="entry name" value="Beta_hexosaminidase_sua/sub"/>
</dbReference>
<dbReference type="Gene3D" id="3.30.379.10">
    <property type="entry name" value="Chitobiase/beta-hexosaminidase domain 2-like"/>
    <property type="match status" value="1"/>
</dbReference>